<reference evidence="2 3" key="1">
    <citation type="submission" date="2020-08" db="EMBL/GenBank/DDBJ databases">
        <title>Genome sequence of Leucobacter denitrificans KACC 14055T.</title>
        <authorList>
            <person name="Hyun D.-W."/>
            <person name="Bae J.-W."/>
        </authorList>
    </citation>
    <scope>NUCLEOTIDE SEQUENCE [LARGE SCALE GENOMIC DNA]</scope>
    <source>
        <strain evidence="2 3">KACC 14055</strain>
    </source>
</reference>
<dbReference type="PANTHER" id="PTHR35908:SF1">
    <property type="entry name" value="CONSERVED PROTEIN"/>
    <property type="match status" value="1"/>
</dbReference>
<dbReference type="PROSITE" id="PS51819">
    <property type="entry name" value="VOC"/>
    <property type="match status" value="1"/>
</dbReference>
<dbReference type="InterPro" id="IPR029068">
    <property type="entry name" value="Glyas_Bleomycin-R_OHBP_Dase"/>
</dbReference>
<organism evidence="2 3">
    <name type="scientific">Leucobacter denitrificans</name>
    <dbReference type="NCBI Taxonomy" id="683042"/>
    <lineage>
        <taxon>Bacteria</taxon>
        <taxon>Bacillati</taxon>
        <taxon>Actinomycetota</taxon>
        <taxon>Actinomycetes</taxon>
        <taxon>Micrococcales</taxon>
        <taxon>Microbacteriaceae</taxon>
        <taxon>Leucobacter</taxon>
    </lineage>
</organism>
<name>A0A7G9S6V5_9MICO</name>
<dbReference type="EMBL" id="CP060716">
    <property type="protein sequence ID" value="QNN63580.1"/>
    <property type="molecule type" value="Genomic_DNA"/>
</dbReference>
<protein>
    <submittedName>
        <fullName evidence="2">VOC family protein</fullName>
    </submittedName>
</protein>
<dbReference type="RefSeq" id="WP_187556044.1">
    <property type="nucleotide sequence ID" value="NZ_CP060716.1"/>
</dbReference>
<dbReference type="SUPFAM" id="SSF54593">
    <property type="entry name" value="Glyoxalase/Bleomycin resistance protein/Dihydroxybiphenyl dioxygenase"/>
    <property type="match status" value="1"/>
</dbReference>
<dbReference type="InterPro" id="IPR041581">
    <property type="entry name" value="Glyoxalase_6"/>
</dbReference>
<dbReference type="PANTHER" id="PTHR35908">
    <property type="entry name" value="HYPOTHETICAL FUSION PROTEIN"/>
    <property type="match status" value="1"/>
</dbReference>
<dbReference type="Pfam" id="PF18029">
    <property type="entry name" value="Glyoxalase_6"/>
    <property type="match status" value="1"/>
</dbReference>
<dbReference type="InterPro" id="IPR037523">
    <property type="entry name" value="VOC_core"/>
</dbReference>
<feature type="domain" description="VOC" evidence="1">
    <location>
        <begin position="8"/>
        <end position="129"/>
    </location>
</feature>
<evidence type="ECO:0000313" key="2">
    <source>
        <dbReference type="EMBL" id="QNN63580.1"/>
    </source>
</evidence>
<evidence type="ECO:0000313" key="3">
    <source>
        <dbReference type="Proteomes" id="UP000515934"/>
    </source>
</evidence>
<dbReference type="KEGG" id="ldn:H9L06_04525"/>
<evidence type="ECO:0000259" key="1">
    <source>
        <dbReference type="PROSITE" id="PS51819"/>
    </source>
</evidence>
<dbReference type="CDD" id="cd06587">
    <property type="entry name" value="VOC"/>
    <property type="match status" value="1"/>
</dbReference>
<sequence length="129" mass="14059">MNASIRVTMHTYVLDCPDSRALAEFYASLLGWEVDASGAEYDWVNVLPPEGVSTSFRLAFQQVQNYTAPVWPDGPIPQQAHLDFRVSSLTEATPIALAAGATLHPVQPGENDGWTVFLDPAGHPFCLTD</sequence>
<dbReference type="Gene3D" id="3.10.180.10">
    <property type="entry name" value="2,3-Dihydroxybiphenyl 1,2-Dioxygenase, domain 1"/>
    <property type="match status" value="1"/>
</dbReference>
<gene>
    <name evidence="2" type="ORF">H9L06_04525</name>
</gene>
<accession>A0A7G9S6V5</accession>
<keyword evidence="3" id="KW-1185">Reference proteome</keyword>
<proteinExistence type="predicted"/>
<dbReference type="Proteomes" id="UP000515934">
    <property type="component" value="Chromosome"/>
</dbReference>
<dbReference type="AlphaFoldDB" id="A0A7G9S6V5"/>